<dbReference type="RefSeq" id="WP_255190495.1">
    <property type="nucleotide sequence ID" value="NZ_CP113517.1"/>
</dbReference>
<dbReference type="PANTHER" id="PTHR35894">
    <property type="entry name" value="GENERAL SECRETION PATHWAY PROTEIN A-RELATED"/>
    <property type="match status" value="1"/>
</dbReference>
<organism evidence="2 3">
    <name type="scientific">Methylomonas rapida</name>
    <dbReference type="NCBI Taxonomy" id="2963939"/>
    <lineage>
        <taxon>Bacteria</taxon>
        <taxon>Pseudomonadati</taxon>
        <taxon>Pseudomonadota</taxon>
        <taxon>Gammaproteobacteria</taxon>
        <taxon>Methylococcales</taxon>
        <taxon>Methylococcaceae</taxon>
        <taxon>Methylomonas</taxon>
    </lineage>
</organism>
<dbReference type="InterPro" id="IPR027417">
    <property type="entry name" value="P-loop_NTPase"/>
</dbReference>
<evidence type="ECO:0000259" key="1">
    <source>
        <dbReference type="PROSITE" id="PS50943"/>
    </source>
</evidence>
<dbReference type="SMART" id="SM00530">
    <property type="entry name" value="HTH_XRE"/>
    <property type="match status" value="1"/>
</dbReference>
<proteinExistence type="predicted"/>
<dbReference type="Pfam" id="PF13401">
    <property type="entry name" value="AAA_22"/>
    <property type="match status" value="1"/>
</dbReference>
<feature type="domain" description="HTH cro/C1-type" evidence="1">
    <location>
        <begin position="30"/>
        <end position="85"/>
    </location>
</feature>
<dbReference type="PROSITE" id="PS50943">
    <property type="entry name" value="HTH_CROC1"/>
    <property type="match status" value="1"/>
</dbReference>
<evidence type="ECO:0000313" key="2">
    <source>
        <dbReference type="EMBL" id="WAR43614.1"/>
    </source>
</evidence>
<dbReference type="InterPro" id="IPR001387">
    <property type="entry name" value="Cro/C1-type_HTH"/>
</dbReference>
<evidence type="ECO:0000313" key="3">
    <source>
        <dbReference type="Proteomes" id="UP001162780"/>
    </source>
</evidence>
<reference evidence="2" key="1">
    <citation type="submission" date="2022-11" db="EMBL/GenBank/DDBJ databases">
        <title>Methylomonas rapida sp. nov., Carotenoid-Producing Obligate Methanotrophs with High Growth Characteristics and Biotechnological Potential.</title>
        <authorList>
            <person name="Tikhonova E.N."/>
            <person name="Suleimanov R.Z."/>
            <person name="Miroshnikov K."/>
            <person name="Oshkin I.Y."/>
            <person name="Belova S.E."/>
            <person name="Danilova O.V."/>
            <person name="Ashikhmin A."/>
            <person name="Konopkin A."/>
            <person name="But S.Y."/>
            <person name="Khmelenina V.N."/>
            <person name="Kuznetsov N."/>
            <person name="Pimenov N.V."/>
            <person name="Dedysh S.N."/>
        </authorList>
    </citation>
    <scope>NUCLEOTIDE SEQUENCE</scope>
    <source>
        <strain evidence="2">MP1</strain>
    </source>
</reference>
<dbReference type="SUPFAM" id="SSF52540">
    <property type="entry name" value="P-loop containing nucleoside triphosphate hydrolases"/>
    <property type="match status" value="1"/>
</dbReference>
<dbReference type="Proteomes" id="UP001162780">
    <property type="component" value="Chromosome"/>
</dbReference>
<dbReference type="InterPro" id="IPR010982">
    <property type="entry name" value="Lambda_DNA-bd_dom_sf"/>
</dbReference>
<dbReference type="InterPro" id="IPR049945">
    <property type="entry name" value="AAA_22"/>
</dbReference>
<protein>
    <submittedName>
        <fullName evidence="2">AAA family ATPase</fullName>
    </submittedName>
</protein>
<accession>A0ABY7GEB4</accession>
<name>A0ABY7GEB4_9GAMM</name>
<dbReference type="PANTHER" id="PTHR35894:SF5">
    <property type="entry name" value="MU-LIKE PROPHAGE FLUMU DNA TRANSPOSITION PROTEIN B"/>
    <property type="match status" value="1"/>
</dbReference>
<sequence length="325" mass="35666">MNAEKQTQDNVVSLYPAHYSPDDIKQIGEIKAWMAETNYKQAALARLARISSSSLSQILGGTYATAPGVLLLKISNAMKHAEDQAADSVVAVETGVYRVAMSAFQMARRYKNFSVLSAYVGTGKTFAAKHYLRNTPNTYLIEATPTMTVQSLVKLLARMVVGFDKGSIDDKFRGIVDELKDTDSLLIVDEAETLTPHVLNTLRRLRDMAGIGICLVGTEHLSGIVRSKNQNFDQIRSRIGYWRETIERISADDARALTESAFADDEIADDVAARLYAYSQGSARMLMEAIVPAIKQARSGRELSAALVDAVVQKALCLKPLALEK</sequence>
<dbReference type="InterPro" id="IPR052026">
    <property type="entry name" value="ExeA_AAA_ATPase_DNA-bind"/>
</dbReference>
<dbReference type="Gene3D" id="3.40.50.300">
    <property type="entry name" value="P-loop containing nucleotide triphosphate hydrolases"/>
    <property type="match status" value="1"/>
</dbReference>
<gene>
    <name evidence="2" type="ORF">NM686_014665</name>
</gene>
<keyword evidence="3" id="KW-1185">Reference proteome</keyword>
<dbReference type="Gene3D" id="1.10.260.40">
    <property type="entry name" value="lambda repressor-like DNA-binding domains"/>
    <property type="match status" value="1"/>
</dbReference>
<dbReference type="EMBL" id="CP113517">
    <property type="protein sequence ID" value="WAR43614.1"/>
    <property type="molecule type" value="Genomic_DNA"/>
</dbReference>